<proteinExistence type="predicted"/>
<sequence>MNRWINAAIVVLLVLTVAGLVIKARTPRPGVQAAAEPGYTATQAVPSVEESGRAEVTPSGAVVVFEGEQEEGEDEPLEDPALAEPLSSKPPSELALTDVKNYTTKNGLTVLVLQDGSELIVNDYVYKQLPESIRFRLEYRRGER</sequence>
<name>A0A7C4ZSI2_9DEIN</name>
<protein>
    <submittedName>
        <fullName evidence="2">Uncharacterized protein</fullName>
    </submittedName>
</protein>
<dbReference type="AlphaFoldDB" id="A0A7C4ZSI2"/>
<organism evidence="2">
    <name type="scientific">Oceanithermus profundus</name>
    <dbReference type="NCBI Taxonomy" id="187137"/>
    <lineage>
        <taxon>Bacteria</taxon>
        <taxon>Thermotogati</taxon>
        <taxon>Deinococcota</taxon>
        <taxon>Deinococci</taxon>
        <taxon>Thermales</taxon>
        <taxon>Thermaceae</taxon>
        <taxon>Oceanithermus</taxon>
    </lineage>
</organism>
<feature type="compositionally biased region" description="Acidic residues" evidence="1">
    <location>
        <begin position="67"/>
        <end position="78"/>
    </location>
</feature>
<accession>A0A7C4ZSI2</accession>
<evidence type="ECO:0000256" key="1">
    <source>
        <dbReference type="SAM" id="MobiDB-lite"/>
    </source>
</evidence>
<reference evidence="2" key="1">
    <citation type="journal article" date="2020" name="mSystems">
        <title>Genome- and Community-Level Interaction Insights into Carbon Utilization and Element Cycling Functions of Hydrothermarchaeota in Hydrothermal Sediment.</title>
        <authorList>
            <person name="Zhou Z."/>
            <person name="Liu Y."/>
            <person name="Xu W."/>
            <person name="Pan J."/>
            <person name="Luo Z.H."/>
            <person name="Li M."/>
        </authorList>
    </citation>
    <scope>NUCLEOTIDE SEQUENCE [LARGE SCALE GENOMIC DNA]</scope>
    <source>
        <strain evidence="2">HyVt-570</strain>
    </source>
</reference>
<dbReference type="Proteomes" id="UP000885759">
    <property type="component" value="Unassembled WGS sequence"/>
</dbReference>
<evidence type="ECO:0000313" key="2">
    <source>
        <dbReference type="EMBL" id="HGY10640.1"/>
    </source>
</evidence>
<comment type="caution">
    <text evidence="2">The sequence shown here is derived from an EMBL/GenBank/DDBJ whole genome shotgun (WGS) entry which is preliminary data.</text>
</comment>
<dbReference type="EMBL" id="DRPZ01000285">
    <property type="protein sequence ID" value="HGY10640.1"/>
    <property type="molecule type" value="Genomic_DNA"/>
</dbReference>
<gene>
    <name evidence="2" type="ORF">ENK37_11425</name>
</gene>
<feature type="region of interest" description="Disordered" evidence="1">
    <location>
        <begin position="67"/>
        <end position="95"/>
    </location>
</feature>